<dbReference type="WBParaSite" id="PEQ_0001113301-mRNA-1">
    <property type="protein sequence ID" value="PEQ_0001113301-mRNA-1"/>
    <property type="gene ID" value="PEQ_0001113301"/>
</dbReference>
<reference evidence="3" key="1">
    <citation type="submission" date="2022-11" db="UniProtKB">
        <authorList>
            <consortium name="WormBaseParasite"/>
        </authorList>
    </citation>
    <scope>IDENTIFICATION</scope>
</reference>
<evidence type="ECO:0000313" key="2">
    <source>
        <dbReference type="Proteomes" id="UP000887564"/>
    </source>
</evidence>
<dbReference type="AlphaFoldDB" id="A0A914RXS5"/>
<dbReference type="Proteomes" id="UP000887564">
    <property type="component" value="Unplaced"/>
</dbReference>
<organism evidence="2 3">
    <name type="scientific">Parascaris equorum</name>
    <name type="common">Equine roundworm</name>
    <dbReference type="NCBI Taxonomy" id="6256"/>
    <lineage>
        <taxon>Eukaryota</taxon>
        <taxon>Metazoa</taxon>
        <taxon>Ecdysozoa</taxon>
        <taxon>Nematoda</taxon>
        <taxon>Chromadorea</taxon>
        <taxon>Rhabditida</taxon>
        <taxon>Spirurina</taxon>
        <taxon>Ascaridomorpha</taxon>
        <taxon>Ascaridoidea</taxon>
        <taxon>Ascarididae</taxon>
        <taxon>Parascaris</taxon>
    </lineage>
</organism>
<sequence length="103" mass="11119">MMAAVGESLLVPSHAGDDDSDGSDYEDSESISSVSDEIDLLCESISSTYDTSESSPEDDDDLYSNLEVYHDVTVELNPETASKERVFACAEQSNAEANITLRS</sequence>
<accession>A0A914RXS5</accession>
<feature type="compositionally biased region" description="Acidic residues" evidence="1">
    <location>
        <begin position="18"/>
        <end position="29"/>
    </location>
</feature>
<evidence type="ECO:0000256" key="1">
    <source>
        <dbReference type="SAM" id="MobiDB-lite"/>
    </source>
</evidence>
<feature type="region of interest" description="Disordered" evidence="1">
    <location>
        <begin position="1"/>
        <end position="36"/>
    </location>
</feature>
<protein>
    <submittedName>
        <fullName evidence="3">Uncharacterized protein</fullName>
    </submittedName>
</protein>
<proteinExistence type="predicted"/>
<name>A0A914RXS5_PAREQ</name>
<keyword evidence="2" id="KW-1185">Reference proteome</keyword>
<evidence type="ECO:0000313" key="3">
    <source>
        <dbReference type="WBParaSite" id="PEQ_0001113301-mRNA-1"/>
    </source>
</evidence>